<protein>
    <submittedName>
        <fullName evidence="1">Uncharacterized protein</fullName>
    </submittedName>
</protein>
<dbReference type="AlphaFoldDB" id="A0A7X0X803"/>
<dbReference type="RefSeq" id="WP_185381046.1">
    <property type="nucleotide sequence ID" value="NZ_JAASTW010000008.1"/>
</dbReference>
<organism evidence="1 2">
    <name type="scientific">Listeria immobilis</name>
    <dbReference type="NCBI Taxonomy" id="2713502"/>
    <lineage>
        <taxon>Bacteria</taxon>
        <taxon>Bacillati</taxon>
        <taxon>Bacillota</taxon>
        <taxon>Bacilli</taxon>
        <taxon>Bacillales</taxon>
        <taxon>Listeriaceae</taxon>
        <taxon>Listeria</taxon>
    </lineage>
</organism>
<comment type="caution">
    <text evidence="1">The sequence shown here is derived from an EMBL/GenBank/DDBJ whole genome shotgun (WGS) entry which is preliminary data.</text>
</comment>
<dbReference type="Proteomes" id="UP000561617">
    <property type="component" value="Unassembled WGS sequence"/>
</dbReference>
<gene>
    <name evidence="1" type="ORF">HCJ38_08240</name>
</gene>
<evidence type="ECO:0000313" key="1">
    <source>
        <dbReference type="EMBL" id="MBC1488998.1"/>
    </source>
</evidence>
<proteinExistence type="predicted"/>
<sequence length="169" mass="20151">MFLKMINVKEETVENQIIMEKVVDDLLMIEIKININKNKDYYNYWRLTKTIGIPPLEIGIDDDGTMQTIVFYIDDIHFNEIVYKKPRNEYGVMEIDTTVFKKENDYIDIDERYYISLNGKELICFFEKEFTPDICYVMDRIKVYMKANELIGFSIDNLSESEVAELRSF</sequence>
<evidence type="ECO:0000313" key="2">
    <source>
        <dbReference type="Proteomes" id="UP000561617"/>
    </source>
</evidence>
<dbReference type="EMBL" id="JAASTW010000008">
    <property type="protein sequence ID" value="MBC1488998.1"/>
    <property type="molecule type" value="Genomic_DNA"/>
</dbReference>
<reference evidence="1 2" key="1">
    <citation type="submission" date="2020-03" db="EMBL/GenBank/DDBJ databases">
        <title>Soil Listeria distribution.</title>
        <authorList>
            <person name="Liao J."/>
            <person name="Wiedmann M."/>
        </authorList>
    </citation>
    <scope>NUCLEOTIDE SEQUENCE [LARGE SCALE GENOMIC DNA]</scope>
    <source>
        <strain evidence="1 2">FSL L7-1554</strain>
    </source>
</reference>
<accession>A0A7X0X803</accession>
<name>A0A7X0X803_9LIST</name>